<organism evidence="1">
    <name type="scientific">Rhizophora mucronata</name>
    <name type="common">Asiatic mangrove</name>
    <dbReference type="NCBI Taxonomy" id="61149"/>
    <lineage>
        <taxon>Eukaryota</taxon>
        <taxon>Viridiplantae</taxon>
        <taxon>Streptophyta</taxon>
        <taxon>Embryophyta</taxon>
        <taxon>Tracheophyta</taxon>
        <taxon>Spermatophyta</taxon>
        <taxon>Magnoliopsida</taxon>
        <taxon>eudicotyledons</taxon>
        <taxon>Gunneridae</taxon>
        <taxon>Pentapetalae</taxon>
        <taxon>rosids</taxon>
        <taxon>fabids</taxon>
        <taxon>Malpighiales</taxon>
        <taxon>Rhizophoraceae</taxon>
        <taxon>Rhizophora</taxon>
    </lineage>
</organism>
<accession>A0A2P2QHT0</accession>
<dbReference type="AlphaFoldDB" id="A0A2P2QHT0"/>
<dbReference type="EMBL" id="GGEC01086057">
    <property type="protein sequence ID" value="MBX66541.1"/>
    <property type="molecule type" value="Transcribed_RNA"/>
</dbReference>
<evidence type="ECO:0000313" key="1">
    <source>
        <dbReference type="EMBL" id="MBX66541.1"/>
    </source>
</evidence>
<sequence>MMCNIVKGVSYYWLNFRTVV</sequence>
<name>A0A2P2QHT0_RHIMU</name>
<protein>
    <submittedName>
        <fullName evidence="1">Uncharacterized protein</fullName>
    </submittedName>
</protein>
<proteinExistence type="predicted"/>
<reference evidence="1" key="1">
    <citation type="submission" date="2018-02" db="EMBL/GenBank/DDBJ databases">
        <title>Rhizophora mucronata_Transcriptome.</title>
        <authorList>
            <person name="Meera S.P."/>
            <person name="Sreeshan A."/>
            <person name="Augustine A."/>
        </authorList>
    </citation>
    <scope>NUCLEOTIDE SEQUENCE</scope>
    <source>
        <tissue evidence="1">Leaf</tissue>
    </source>
</reference>